<dbReference type="InterPro" id="IPR000064">
    <property type="entry name" value="NLP_P60_dom"/>
</dbReference>
<dbReference type="Proteomes" id="UP000476055">
    <property type="component" value="Unassembled WGS sequence"/>
</dbReference>
<dbReference type="InterPro" id="IPR003646">
    <property type="entry name" value="SH3-like_bac-type"/>
</dbReference>
<comment type="caution">
    <text evidence="8">The sequence shown here is derived from an EMBL/GenBank/DDBJ whole genome shotgun (WGS) entry which is preliminary data.</text>
</comment>
<keyword evidence="5" id="KW-0732">Signal</keyword>
<dbReference type="Pfam" id="PF00877">
    <property type="entry name" value="NLPC_P60"/>
    <property type="match status" value="1"/>
</dbReference>
<proteinExistence type="inferred from homology"/>
<keyword evidence="2" id="KW-0645">Protease</keyword>
<keyword evidence="9" id="KW-1185">Reference proteome</keyword>
<gene>
    <name evidence="8" type="ORF">FYJ59_13090</name>
</gene>
<name>A0A6L5YN96_9FIRM</name>
<reference evidence="8 9" key="1">
    <citation type="submission" date="2019-08" db="EMBL/GenBank/DDBJ databases">
        <title>In-depth cultivation of the pig gut microbiome towards novel bacterial diversity and tailored functional studies.</title>
        <authorList>
            <person name="Wylensek D."/>
            <person name="Hitch T.C.A."/>
            <person name="Clavel T."/>
        </authorList>
    </citation>
    <scope>NUCLEOTIDE SEQUENCE [LARGE SCALE GENOMIC DNA]</scope>
    <source>
        <strain evidence="8 9">WCA3-601-WT-6H</strain>
    </source>
</reference>
<dbReference type="InterPro" id="IPR051202">
    <property type="entry name" value="Peptidase_C40"/>
</dbReference>
<feature type="chain" id="PRO_5027042933" evidence="5">
    <location>
        <begin position="31"/>
        <end position="347"/>
    </location>
</feature>
<dbReference type="PROSITE" id="PS51781">
    <property type="entry name" value="SH3B"/>
    <property type="match status" value="2"/>
</dbReference>
<dbReference type="PANTHER" id="PTHR47053:SF1">
    <property type="entry name" value="MUREIN DD-ENDOPEPTIDASE MEPH-RELATED"/>
    <property type="match status" value="1"/>
</dbReference>
<evidence type="ECO:0000256" key="2">
    <source>
        <dbReference type="ARBA" id="ARBA00022670"/>
    </source>
</evidence>
<evidence type="ECO:0000256" key="3">
    <source>
        <dbReference type="ARBA" id="ARBA00022801"/>
    </source>
</evidence>
<sequence length="347" mass="37157">MIKNKKNRQIRIIAMGMALCVLVSPIPASAAESSALMASGGVASVLEMERSLEEYIQIAQDAQGASWGYTNIGVANVESGNLNIRAVPSTDGKLVGKLPKDAACEVIETKDGWCHIKSGEVEGYVSREFLHTGPEATIRAAQLVHTVAIANTDGLNVRQEPNTSSEIVTQVGQGEEMEYVETGADGWVKISIDGEDAYVSQEFVTVEEKLDTAITMTELLYGQGVSDVRVDLVEYAKQFVGNPYVWGGTSLTKGADCSGFVLAVFKKYGITLSHSSRAQANEGTKISASDLKPGDLIFYGNGKGNINHVAIYIGGGQVIHASSPKTGIKISSYKYRTPVKCVRVIQD</sequence>
<evidence type="ECO:0000256" key="4">
    <source>
        <dbReference type="ARBA" id="ARBA00022807"/>
    </source>
</evidence>
<keyword evidence="4" id="KW-0788">Thiol protease</keyword>
<dbReference type="PANTHER" id="PTHR47053">
    <property type="entry name" value="MUREIN DD-ENDOPEPTIDASE MEPH-RELATED"/>
    <property type="match status" value="1"/>
</dbReference>
<feature type="signal peptide" evidence="5">
    <location>
        <begin position="1"/>
        <end position="30"/>
    </location>
</feature>
<feature type="domain" description="SH3b" evidence="6">
    <location>
        <begin position="145"/>
        <end position="208"/>
    </location>
</feature>
<dbReference type="InterPro" id="IPR038765">
    <property type="entry name" value="Papain-like_cys_pep_sf"/>
</dbReference>
<dbReference type="AlphaFoldDB" id="A0A6L5YN96"/>
<evidence type="ECO:0000313" key="8">
    <source>
        <dbReference type="EMBL" id="MST59157.1"/>
    </source>
</evidence>
<evidence type="ECO:0000259" key="7">
    <source>
        <dbReference type="PROSITE" id="PS51935"/>
    </source>
</evidence>
<organism evidence="8 9">
    <name type="scientific">Waltera intestinalis</name>
    <dbReference type="NCBI Taxonomy" id="2606635"/>
    <lineage>
        <taxon>Bacteria</taxon>
        <taxon>Bacillati</taxon>
        <taxon>Bacillota</taxon>
        <taxon>Clostridia</taxon>
        <taxon>Lachnospirales</taxon>
        <taxon>Lachnospiraceae</taxon>
        <taxon>Waltera</taxon>
    </lineage>
</organism>
<evidence type="ECO:0000259" key="6">
    <source>
        <dbReference type="PROSITE" id="PS51781"/>
    </source>
</evidence>
<dbReference type="GO" id="GO:0006508">
    <property type="term" value="P:proteolysis"/>
    <property type="evidence" value="ECO:0007669"/>
    <property type="project" value="UniProtKB-KW"/>
</dbReference>
<dbReference type="GO" id="GO:0008234">
    <property type="term" value="F:cysteine-type peptidase activity"/>
    <property type="evidence" value="ECO:0007669"/>
    <property type="project" value="UniProtKB-KW"/>
</dbReference>
<keyword evidence="3" id="KW-0378">Hydrolase</keyword>
<dbReference type="PROSITE" id="PS51935">
    <property type="entry name" value="NLPC_P60"/>
    <property type="match status" value="1"/>
</dbReference>
<dbReference type="EMBL" id="VUMU01000021">
    <property type="protein sequence ID" value="MST59157.1"/>
    <property type="molecule type" value="Genomic_DNA"/>
</dbReference>
<dbReference type="RefSeq" id="WP_154498597.1">
    <property type="nucleotide sequence ID" value="NZ_VUMU01000021.1"/>
</dbReference>
<feature type="domain" description="NlpC/P60" evidence="7">
    <location>
        <begin position="226"/>
        <end position="347"/>
    </location>
</feature>
<accession>A0A6L5YN96</accession>
<feature type="domain" description="SH3b" evidence="6">
    <location>
        <begin position="72"/>
        <end position="134"/>
    </location>
</feature>
<evidence type="ECO:0000256" key="1">
    <source>
        <dbReference type="ARBA" id="ARBA00007074"/>
    </source>
</evidence>
<evidence type="ECO:0000313" key="9">
    <source>
        <dbReference type="Proteomes" id="UP000476055"/>
    </source>
</evidence>
<protein>
    <submittedName>
        <fullName evidence="8">SH3 domain-containing protein</fullName>
    </submittedName>
</protein>
<dbReference type="SMART" id="SM00287">
    <property type="entry name" value="SH3b"/>
    <property type="match status" value="2"/>
</dbReference>
<dbReference type="Pfam" id="PF08239">
    <property type="entry name" value="SH3_3"/>
    <property type="match status" value="2"/>
</dbReference>
<evidence type="ECO:0000256" key="5">
    <source>
        <dbReference type="SAM" id="SignalP"/>
    </source>
</evidence>
<dbReference type="Gene3D" id="3.90.1720.10">
    <property type="entry name" value="endopeptidase domain like (from Nostoc punctiforme)"/>
    <property type="match status" value="1"/>
</dbReference>
<comment type="similarity">
    <text evidence="1">Belongs to the peptidase C40 family.</text>
</comment>
<dbReference type="Gene3D" id="2.30.30.40">
    <property type="entry name" value="SH3 Domains"/>
    <property type="match status" value="2"/>
</dbReference>
<dbReference type="SUPFAM" id="SSF54001">
    <property type="entry name" value="Cysteine proteinases"/>
    <property type="match status" value="1"/>
</dbReference>